<name>A0ACC0FJS3_9ERIC</name>
<gene>
    <name evidence="1" type="ORF">LOK49_LG13G02354</name>
</gene>
<proteinExistence type="predicted"/>
<evidence type="ECO:0000313" key="2">
    <source>
        <dbReference type="Proteomes" id="UP001060215"/>
    </source>
</evidence>
<comment type="caution">
    <text evidence="1">The sequence shown here is derived from an EMBL/GenBank/DDBJ whole genome shotgun (WGS) entry which is preliminary data.</text>
</comment>
<evidence type="ECO:0000313" key="1">
    <source>
        <dbReference type="EMBL" id="KAI7988965.1"/>
    </source>
</evidence>
<organism evidence="1 2">
    <name type="scientific">Camellia lanceoleosa</name>
    <dbReference type="NCBI Taxonomy" id="1840588"/>
    <lineage>
        <taxon>Eukaryota</taxon>
        <taxon>Viridiplantae</taxon>
        <taxon>Streptophyta</taxon>
        <taxon>Embryophyta</taxon>
        <taxon>Tracheophyta</taxon>
        <taxon>Spermatophyta</taxon>
        <taxon>Magnoliopsida</taxon>
        <taxon>eudicotyledons</taxon>
        <taxon>Gunneridae</taxon>
        <taxon>Pentapetalae</taxon>
        <taxon>asterids</taxon>
        <taxon>Ericales</taxon>
        <taxon>Theaceae</taxon>
        <taxon>Camellia</taxon>
    </lineage>
</organism>
<keyword evidence="2" id="KW-1185">Reference proteome</keyword>
<dbReference type="Proteomes" id="UP001060215">
    <property type="component" value="Chromosome 14"/>
</dbReference>
<protein>
    <submittedName>
        <fullName evidence="1">Uncharacterized protein</fullName>
    </submittedName>
</protein>
<reference evidence="1 2" key="1">
    <citation type="journal article" date="2022" name="Plant J.">
        <title>Chromosome-level genome of Camellia lanceoleosa provides a valuable resource for understanding genome evolution and self-incompatibility.</title>
        <authorList>
            <person name="Gong W."/>
            <person name="Xiao S."/>
            <person name="Wang L."/>
            <person name="Liao Z."/>
            <person name="Chang Y."/>
            <person name="Mo W."/>
            <person name="Hu G."/>
            <person name="Li W."/>
            <person name="Zhao G."/>
            <person name="Zhu H."/>
            <person name="Hu X."/>
            <person name="Ji K."/>
            <person name="Xiang X."/>
            <person name="Song Q."/>
            <person name="Yuan D."/>
            <person name="Jin S."/>
            <person name="Zhang L."/>
        </authorList>
    </citation>
    <scope>NUCLEOTIDE SEQUENCE [LARGE SCALE GENOMIC DNA]</scope>
    <source>
        <strain evidence="1">SQ_2022a</strain>
    </source>
</reference>
<sequence>MQEIAARVSHAPNTTPPGRASHVLRYKKPARARVSHIPRYNTPRAALHANFVGSFCRFYSSTKSLNIDLSDEESKRLLFNRGFLELDLILGKWVEDHINSMDENGIKSLVDVLDLMHTFAQTCSYLHINGFCHIEDFAIKAANSFAYWLTDLEQPPKTINTNPARQIIFFSPILVFSALREKVLNNLKNHAAPETRATPRQPWLRGWDDFKKGRNFFNWNKVKIRYCDGASFAGHPENMLPSCNDQKDNDGAIPKDHDGIISAFSNTEFSSPLQVTPIFRSLAAGIPSPKFSESCKALYCQSSSLLEAIDLILQGAQNLVVPIKSNSRRKQQESPIAHNGCEFC</sequence>
<dbReference type="EMBL" id="CM045771">
    <property type="protein sequence ID" value="KAI7988965.1"/>
    <property type="molecule type" value="Genomic_DNA"/>
</dbReference>
<accession>A0ACC0FJS3</accession>